<keyword evidence="7" id="KW-0539">Nucleus</keyword>
<comment type="caution">
    <text evidence="11">The sequence shown here is derived from an EMBL/GenBank/DDBJ whole genome shotgun (WGS) entry which is preliminary data.</text>
</comment>
<evidence type="ECO:0000256" key="7">
    <source>
        <dbReference type="ARBA" id="ARBA00023242"/>
    </source>
</evidence>
<protein>
    <submittedName>
        <fullName evidence="11">Uncharacterized protein</fullName>
    </submittedName>
</protein>
<dbReference type="GO" id="GO:0005634">
    <property type="term" value="C:nucleus"/>
    <property type="evidence" value="ECO:0007669"/>
    <property type="project" value="UniProtKB-SubCell"/>
</dbReference>
<keyword evidence="4" id="KW-0489">Methyltransferase</keyword>
<keyword evidence="6" id="KW-0949">S-adenosyl-L-methionine</keyword>
<feature type="domain" description="SET" evidence="8">
    <location>
        <begin position="137"/>
        <end position="322"/>
    </location>
</feature>
<sequence>MLVNEYDSTLPKIFEYITDRIPLTSDIVIDKSTIQGCSCTDGCLDTTKCACWKKTYDAIIESHYYEDLIGELKELFDDDENIENMRLYLYEALSKRNYGYKHGRLLEKIHSGIYECNVKCKCDSRCTNRCVQFGVNTLLQIYNTSEKGWGVRTLYDLPAGTYLSCYAGEVLNDEDANRRGVQKNMGDVYFTALDFVASLNPSSRKSRPMMNMNNVSHVDNMNANSDLQQHNGNDRTYMEEENIPIEKTKAFLEYQQANYDPGIFVMDAHLKGNVSRFYNHSCSPNVFVQNVFIESWDVRFPWVAFFTASHIKAGTELVWDYSYEVDTVENRVLHCRCGSEECRHRLL</sequence>
<comment type="subcellular location">
    <subcellularLocation>
        <location evidence="2">Chromosome</location>
    </subcellularLocation>
    <subcellularLocation>
        <location evidence="1">Nucleus</location>
    </subcellularLocation>
</comment>
<dbReference type="Gene3D" id="2.170.270.10">
    <property type="entry name" value="SET domain"/>
    <property type="match status" value="1"/>
</dbReference>
<dbReference type="GO" id="GO:0010629">
    <property type="term" value="P:negative regulation of gene expression"/>
    <property type="evidence" value="ECO:0007669"/>
    <property type="project" value="TreeGrafter"/>
</dbReference>
<dbReference type="GO" id="GO:0032259">
    <property type="term" value="P:methylation"/>
    <property type="evidence" value="ECO:0007669"/>
    <property type="project" value="UniProtKB-KW"/>
</dbReference>
<feature type="domain" description="Pre-SET" evidence="9">
    <location>
        <begin position="35"/>
        <end position="134"/>
    </location>
</feature>
<evidence type="ECO:0000256" key="5">
    <source>
        <dbReference type="ARBA" id="ARBA00022679"/>
    </source>
</evidence>
<dbReference type="Pfam" id="PF00856">
    <property type="entry name" value="SET"/>
    <property type="match status" value="1"/>
</dbReference>
<keyword evidence="5" id="KW-0808">Transferase</keyword>
<dbReference type="GO" id="GO:0005694">
    <property type="term" value="C:chromosome"/>
    <property type="evidence" value="ECO:0007669"/>
    <property type="project" value="UniProtKB-SubCell"/>
</dbReference>
<reference evidence="11" key="1">
    <citation type="submission" date="2021-02" db="EMBL/GenBank/DDBJ databases">
        <authorList>
            <person name="Nowell W R."/>
        </authorList>
    </citation>
    <scope>NUCLEOTIDE SEQUENCE</scope>
</reference>
<dbReference type="SMART" id="SM00468">
    <property type="entry name" value="PreSET"/>
    <property type="match status" value="1"/>
</dbReference>
<dbReference type="InterPro" id="IPR003616">
    <property type="entry name" value="Post-SET_dom"/>
</dbReference>
<dbReference type="InterPro" id="IPR007728">
    <property type="entry name" value="Pre-SET_dom"/>
</dbReference>
<dbReference type="AlphaFoldDB" id="A0A8S2N8G8"/>
<dbReference type="EMBL" id="CAJOBH010004147">
    <property type="protein sequence ID" value="CAF3979499.1"/>
    <property type="molecule type" value="Genomic_DNA"/>
</dbReference>
<organism evidence="11 12">
    <name type="scientific">Rotaria magnacalcarata</name>
    <dbReference type="NCBI Taxonomy" id="392030"/>
    <lineage>
        <taxon>Eukaryota</taxon>
        <taxon>Metazoa</taxon>
        <taxon>Spiralia</taxon>
        <taxon>Gnathifera</taxon>
        <taxon>Rotifera</taxon>
        <taxon>Eurotatoria</taxon>
        <taxon>Bdelloidea</taxon>
        <taxon>Philodinida</taxon>
        <taxon>Philodinidae</taxon>
        <taxon>Rotaria</taxon>
    </lineage>
</organism>
<dbReference type="GO" id="GO:0046974">
    <property type="term" value="F:histone H3K9 methyltransferase activity"/>
    <property type="evidence" value="ECO:0007669"/>
    <property type="project" value="TreeGrafter"/>
</dbReference>
<dbReference type="InterPro" id="IPR051516">
    <property type="entry name" value="SETDB_methyltransferase"/>
</dbReference>
<feature type="domain" description="Post-SET" evidence="10">
    <location>
        <begin position="331"/>
        <end position="347"/>
    </location>
</feature>
<dbReference type="GO" id="GO:0008270">
    <property type="term" value="F:zinc ion binding"/>
    <property type="evidence" value="ECO:0007669"/>
    <property type="project" value="InterPro"/>
</dbReference>
<dbReference type="PANTHER" id="PTHR46024">
    <property type="entry name" value="HISTONE-LYSINE N-METHYLTRANSFERASE EGGLESS"/>
    <property type="match status" value="1"/>
</dbReference>
<keyword evidence="3" id="KW-0158">Chromosome</keyword>
<dbReference type="Proteomes" id="UP000681967">
    <property type="component" value="Unassembled WGS sequence"/>
</dbReference>
<dbReference type="SUPFAM" id="SSF82199">
    <property type="entry name" value="SET domain"/>
    <property type="match status" value="1"/>
</dbReference>
<evidence type="ECO:0000313" key="12">
    <source>
        <dbReference type="Proteomes" id="UP000681967"/>
    </source>
</evidence>
<evidence type="ECO:0000259" key="8">
    <source>
        <dbReference type="PROSITE" id="PS50280"/>
    </source>
</evidence>
<proteinExistence type="predicted"/>
<accession>A0A8S2N8G8</accession>
<dbReference type="PROSITE" id="PS50868">
    <property type="entry name" value="POST_SET"/>
    <property type="match status" value="1"/>
</dbReference>
<gene>
    <name evidence="11" type="ORF">BYL167_LOCUS12532</name>
</gene>
<evidence type="ECO:0000256" key="2">
    <source>
        <dbReference type="ARBA" id="ARBA00004286"/>
    </source>
</evidence>
<evidence type="ECO:0000259" key="9">
    <source>
        <dbReference type="PROSITE" id="PS50867"/>
    </source>
</evidence>
<dbReference type="PROSITE" id="PS50280">
    <property type="entry name" value="SET"/>
    <property type="match status" value="1"/>
</dbReference>
<dbReference type="InterPro" id="IPR046341">
    <property type="entry name" value="SET_dom_sf"/>
</dbReference>
<dbReference type="PANTHER" id="PTHR46024:SF1">
    <property type="entry name" value="HISTONE-LYSINE N-METHYLTRANSFERASE EGGLESS"/>
    <property type="match status" value="1"/>
</dbReference>
<evidence type="ECO:0000259" key="10">
    <source>
        <dbReference type="PROSITE" id="PS50868"/>
    </source>
</evidence>
<evidence type="ECO:0000256" key="4">
    <source>
        <dbReference type="ARBA" id="ARBA00022603"/>
    </source>
</evidence>
<dbReference type="InterPro" id="IPR001214">
    <property type="entry name" value="SET_dom"/>
</dbReference>
<evidence type="ECO:0000313" key="11">
    <source>
        <dbReference type="EMBL" id="CAF3979499.1"/>
    </source>
</evidence>
<dbReference type="PROSITE" id="PS50867">
    <property type="entry name" value="PRE_SET"/>
    <property type="match status" value="1"/>
</dbReference>
<dbReference type="GO" id="GO:0070828">
    <property type="term" value="P:heterochromatin organization"/>
    <property type="evidence" value="ECO:0007669"/>
    <property type="project" value="TreeGrafter"/>
</dbReference>
<name>A0A8S2N8G8_9BILA</name>
<dbReference type="SMART" id="SM00317">
    <property type="entry name" value="SET"/>
    <property type="match status" value="1"/>
</dbReference>
<dbReference type="Pfam" id="PF05033">
    <property type="entry name" value="Pre-SET"/>
    <property type="match status" value="1"/>
</dbReference>
<evidence type="ECO:0000256" key="1">
    <source>
        <dbReference type="ARBA" id="ARBA00004123"/>
    </source>
</evidence>
<evidence type="ECO:0000256" key="3">
    <source>
        <dbReference type="ARBA" id="ARBA00022454"/>
    </source>
</evidence>
<evidence type="ECO:0000256" key="6">
    <source>
        <dbReference type="ARBA" id="ARBA00022691"/>
    </source>
</evidence>